<protein>
    <submittedName>
        <fullName evidence="1">Uncharacterized protein</fullName>
    </submittedName>
</protein>
<proteinExistence type="predicted"/>
<gene>
    <name evidence="1" type="ORF">MERR_LOCUS12806</name>
</gene>
<name>A0A6D2IA64_9BRAS</name>
<sequence length="131" mass="14814">MMIRFNLHLMAYLKSKQRCITNAVLNHHQPRLTNVHHDRILDVVNFVVFTATSGVHGHIARRCSLFMQNTSLLSTPKAWEPRTNFVKASPWMLESGAMHHIASDLANLSLHQPYTGGEEVVVGISDMLRIS</sequence>
<evidence type="ECO:0000313" key="2">
    <source>
        <dbReference type="Proteomes" id="UP000467841"/>
    </source>
</evidence>
<dbReference type="EMBL" id="CACVBM020001010">
    <property type="protein sequence ID" value="CAA7025571.1"/>
    <property type="molecule type" value="Genomic_DNA"/>
</dbReference>
<reference evidence="1" key="1">
    <citation type="submission" date="2020-01" db="EMBL/GenBank/DDBJ databases">
        <authorList>
            <person name="Mishra B."/>
        </authorList>
    </citation>
    <scope>NUCLEOTIDE SEQUENCE [LARGE SCALE GENOMIC DNA]</scope>
</reference>
<dbReference type="Proteomes" id="UP000467841">
    <property type="component" value="Unassembled WGS sequence"/>
</dbReference>
<accession>A0A6D2IA64</accession>
<comment type="caution">
    <text evidence="1">The sequence shown here is derived from an EMBL/GenBank/DDBJ whole genome shotgun (WGS) entry which is preliminary data.</text>
</comment>
<keyword evidence="2" id="KW-1185">Reference proteome</keyword>
<organism evidence="1 2">
    <name type="scientific">Microthlaspi erraticum</name>
    <dbReference type="NCBI Taxonomy" id="1685480"/>
    <lineage>
        <taxon>Eukaryota</taxon>
        <taxon>Viridiplantae</taxon>
        <taxon>Streptophyta</taxon>
        <taxon>Embryophyta</taxon>
        <taxon>Tracheophyta</taxon>
        <taxon>Spermatophyta</taxon>
        <taxon>Magnoliopsida</taxon>
        <taxon>eudicotyledons</taxon>
        <taxon>Gunneridae</taxon>
        <taxon>Pentapetalae</taxon>
        <taxon>rosids</taxon>
        <taxon>malvids</taxon>
        <taxon>Brassicales</taxon>
        <taxon>Brassicaceae</taxon>
        <taxon>Coluteocarpeae</taxon>
        <taxon>Microthlaspi</taxon>
    </lineage>
</organism>
<evidence type="ECO:0000313" key="1">
    <source>
        <dbReference type="EMBL" id="CAA7025571.1"/>
    </source>
</evidence>
<dbReference type="AlphaFoldDB" id="A0A6D2IA64"/>
<dbReference type="OrthoDB" id="1937754at2759"/>